<dbReference type="CDD" id="cd00185">
    <property type="entry name" value="TNFRSF"/>
    <property type="match status" value="2"/>
</dbReference>
<dbReference type="SMART" id="SM00208">
    <property type="entry name" value="TNFR"/>
    <property type="match status" value="4"/>
</dbReference>
<feature type="chain" id="PRO_5003290666" description="HYR domain-containing protein" evidence="5">
    <location>
        <begin position="31"/>
        <end position="1112"/>
    </location>
</feature>
<feature type="domain" description="TNFR-Cys" evidence="6">
    <location>
        <begin position="309"/>
        <end position="348"/>
    </location>
</feature>
<dbReference type="SUPFAM" id="SSF57586">
    <property type="entry name" value="TNF receptor-like"/>
    <property type="match status" value="1"/>
</dbReference>
<feature type="compositionally biased region" description="Low complexity" evidence="3">
    <location>
        <begin position="998"/>
        <end position="1008"/>
    </location>
</feature>
<feature type="region of interest" description="Disordered" evidence="3">
    <location>
        <begin position="972"/>
        <end position="1057"/>
    </location>
</feature>
<dbReference type="InterPro" id="IPR013783">
    <property type="entry name" value="Ig-like_fold"/>
</dbReference>
<dbReference type="Pfam" id="PF16403">
    <property type="entry name" value="Bact_surface_Ig-like"/>
    <property type="match status" value="2"/>
</dbReference>
<feature type="compositionally biased region" description="Basic and acidic residues" evidence="3">
    <location>
        <begin position="1031"/>
        <end position="1050"/>
    </location>
</feature>
<dbReference type="EMBL" id="GL832959">
    <property type="protein sequence ID" value="EGD81660.1"/>
    <property type="molecule type" value="Genomic_DNA"/>
</dbReference>
<keyword evidence="2" id="KW-1015">Disulfide bond</keyword>
<keyword evidence="4" id="KW-0472">Membrane</keyword>
<dbReference type="InParanoid" id="F2U208"/>
<reference evidence="8" key="1">
    <citation type="submission" date="2009-08" db="EMBL/GenBank/DDBJ databases">
        <title>Annotation of Salpingoeca rosetta.</title>
        <authorList>
            <consortium name="The Broad Institute Genome Sequencing Platform"/>
            <person name="Russ C."/>
            <person name="Cuomo C."/>
            <person name="Burger G."/>
            <person name="Gray M.W."/>
            <person name="Holland P.W.H."/>
            <person name="King N."/>
            <person name="Lang F.B.F."/>
            <person name="Roger A.J."/>
            <person name="Ruiz-Trillo I."/>
            <person name="Young S.K."/>
            <person name="Zeng Q."/>
            <person name="Gargeya S."/>
            <person name="Alvarado L."/>
            <person name="Berlin A."/>
            <person name="Chapman S.B."/>
            <person name="Chen Z."/>
            <person name="Freedman E."/>
            <person name="Gellesch M."/>
            <person name="Goldberg J."/>
            <person name="Griggs A."/>
            <person name="Gujja S."/>
            <person name="Heilman E."/>
            <person name="Heiman D."/>
            <person name="Howarth C."/>
            <person name="Mehta T."/>
            <person name="Neiman D."/>
            <person name="Pearson M."/>
            <person name="Roberts A."/>
            <person name="Saif S."/>
            <person name="Shea T."/>
            <person name="Shenoy N."/>
            <person name="Sisk P."/>
            <person name="Stolte C."/>
            <person name="Sykes S."/>
            <person name="White J."/>
            <person name="Yandava C."/>
            <person name="Haas B."/>
            <person name="Nusbaum C."/>
            <person name="Birren B."/>
        </authorList>
    </citation>
    <scope>NUCLEOTIDE SEQUENCE</scope>
    <source>
        <strain evidence="8">ATCC 50818</strain>
    </source>
</reference>
<dbReference type="SMART" id="SM01411">
    <property type="entry name" value="Ephrin_rec_like"/>
    <property type="match status" value="4"/>
</dbReference>
<dbReference type="eggNOG" id="KOG1217">
    <property type="taxonomic scope" value="Eukaryota"/>
</dbReference>
<feature type="disulfide bond" evidence="2">
    <location>
        <begin position="327"/>
        <end position="340"/>
    </location>
</feature>
<proteinExistence type="predicted"/>
<keyword evidence="4" id="KW-0812">Transmembrane</keyword>
<evidence type="ECO:0008006" key="10">
    <source>
        <dbReference type="Google" id="ProtNLM"/>
    </source>
</evidence>
<gene>
    <name evidence="8" type="ORF">PTSG_02374</name>
</gene>
<dbReference type="Gene3D" id="2.10.50.10">
    <property type="entry name" value="Tumor Necrosis Factor Receptor, subunit A, domain 2"/>
    <property type="match status" value="4"/>
</dbReference>
<dbReference type="Pfam" id="PF00020">
    <property type="entry name" value="TNFR_c6"/>
    <property type="match status" value="1"/>
</dbReference>
<keyword evidence="1" id="KW-0677">Repeat</keyword>
<dbReference type="PANTHER" id="PTHR46967:SF2">
    <property type="entry name" value="SUSHI, VON WILLEBRAND FACTOR TYPE A, EGF AND PENTRAXIN DOMAIN-CONTAINING PROTEIN 1-LIKE"/>
    <property type="match status" value="1"/>
</dbReference>
<dbReference type="PANTHER" id="PTHR46967">
    <property type="entry name" value="INSULIN-LIKE GROWTH FACTOR BINDING PROTEIN,N-TERMINAL"/>
    <property type="match status" value="1"/>
</dbReference>
<keyword evidence="5" id="KW-0732">Signal</keyword>
<dbReference type="Gene3D" id="2.60.40.10">
    <property type="entry name" value="Immunoglobulins"/>
    <property type="match status" value="3"/>
</dbReference>
<dbReference type="STRING" id="946362.F2U208"/>
<dbReference type="RefSeq" id="XP_004996864.1">
    <property type="nucleotide sequence ID" value="XM_004996807.1"/>
</dbReference>
<feature type="transmembrane region" description="Helical" evidence="4">
    <location>
        <begin position="902"/>
        <end position="924"/>
    </location>
</feature>
<evidence type="ECO:0000256" key="2">
    <source>
        <dbReference type="PROSITE-ProRule" id="PRU00206"/>
    </source>
</evidence>
<dbReference type="InterPro" id="IPR011641">
    <property type="entry name" value="Tyr-kin_ephrin_A/B_rcpt-like"/>
</dbReference>
<comment type="caution">
    <text evidence="2">Lacks conserved residue(s) required for the propagation of feature annotation.</text>
</comment>
<dbReference type="GeneID" id="16077456"/>
<dbReference type="PROSITE" id="PS50825">
    <property type="entry name" value="HYR"/>
    <property type="match status" value="1"/>
</dbReference>
<feature type="disulfide bond" evidence="2">
    <location>
        <begin position="330"/>
        <end position="348"/>
    </location>
</feature>
<dbReference type="AlphaFoldDB" id="F2U208"/>
<dbReference type="OrthoDB" id="413581at2759"/>
<feature type="compositionally biased region" description="Pro residues" evidence="3">
    <location>
        <begin position="1009"/>
        <end position="1021"/>
    </location>
</feature>
<dbReference type="Pfam" id="PF07699">
    <property type="entry name" value="Ephrin_rec_like"/>
    <property type="match status" value="1"/>
</dbReference>
<dbReference type="InterPro" id="IPR032179">
    <property type="entry name" value="Cry22Aa_Ig-like"/>
</dbReference>
<evidence type="ECO:0000256" key="1">
    <source>
        <dbReference type="ARBA" id="ARBA00022737"/>
    </source>
</evidence>
<evidence type="ECO:0000256" key="5">
    <source>
        <dbReference type="SAM" id="SignalP"/>
    </source>
</evidence>
<evidence type="ECO:0000256" key="3">
    <source>
        <dbReference type="SAM" id="MobiDB-lite"/>
    </source>
</evidence>
<feature type="domain" description="HYR" evidence="7">
    <location>
        <begin position="349"/>
        <end position="438"/>
    </location>
</feature>
<evidence type="ECO:0000259" key="6">
    <source>
        <dbReference type="PROSITE" id="PS50050"/>
    </source>
</evidence>
<feature type="repeat" description="TNFR-Cys" evidence="2">
    <location>
        <begin position="309"/>
        <end position="348"/>
    </location>
</feature>
<evidence type="ECO:0000259" key="7">
    <source>
        <dbReference type="PROSITE" id="PS50825"/>
    </source>
</evidence>
<organism evidence="8 9">
    <name type="scientific">Salpingoeca rosetta (strain ATCC 50818 / BSB-021)</name>
    <dbReference type="NCBI Taxonomy" id="946362"/>
    <lineage>
        <taxon>Eukaryota</taxon>
        <taxon>Choanoflagellata</taxon>
        <taxon>Craspedida</taxon>
        <taxon>Salpingoecidae</taxon>
        <taxon>Salpingoeca</taxon>
    </lineage>
</organism>
<dbReference type="PROSITE" id="PS50050">
    <property type="entry name" value="TNFR_NGFR_2"/>
    <property type="match status" value="1"/>
</dbReference>
<sequence>MRLVVRTAVAATVAVLTIAYALSSLHCTEAVGQSCNDNSACAQDGSEKCKSGSCKCNAAYEHYEITAIPFLDYCKKCTFGRYKDSVGNFDCYPTRRCEPGHRYKHVSKNQDATCPACESGKYQAKVNHRDDNCYTWSTCAAGKYVKQSATTKRDRSCDACPAGKYTPRSNRLTCSDCPSGKYQDNSGRSSCKTSTTCDDGYFSISEPPTSDRICAKACSPGKYSTLQSLDTCILCEPGTYQDQSGQTGCKPCVDAYQPIAGQYSCITYNTCGAGTKFKAGSATADRTCEACEAGKFRASPSHKYTTCLSCPPGTFQPKSGQSGCLSCFECTIGYAEDTPCTPSTDRTCTDKDPPAIVLRRPDNNAVITNTYVVEATFAFEPPIFTATDAAAGAVTKTLPPNIDDIDTSTVRSDQMLTYKATDANMNTATRTITVVVVDTTGPAITFDPAVLQLEAGEEVMRSNFTVGVSIVDRVDGTLGINLLEYDDSDVNVNTLGMYEVVYTLSAPDSNNNEAPPTTRTAAVVDTLAPVITIGFGDRDVSEHNVVIHEAATEFIFPSQSAFDTFDTAVNGGDVRRNEEPTFSSVVDDGTQFTFTYTATDASDNTATVVYVIEVRDTMAPTITINGEHNITHEAGTEYVDAGATATDLLEDAIGRGVEVVVTNNVLSKPPSAPAVFTVEYDACDKADNCRLAIRTVHVLDRTAPVVTLYGAEEVHVPYATRYVEAGYSAQDVHDGNVTSQVVVSGADVIDVHVAGTYEIEYAVMDASGNTGVAVRTVVVEALMRPEQEDVVVELVLAGMPETIFGGVLQLERDLEEALNVEIVVVFNVKDGGMRKTAPGVSTSATVVEFGVRASDTLQWRDAKVFADDLAQQVAFVGDVRVLGASVAGSMSSSSSPSRGGSVAGPAAGGVAGLLLLVVVAAVVLRCRSRTAKSRLAAPGAEGAVTMNPTFEGGQVEPEEHVYQVPARLLATMPGSAKNTRRHTRWDPSFYDVGKSETQQQQQQQQQQQKPPPQHQPQPQQPLQPQRKQRKQHDGAENVRGTGERDEDNGNRTRPQSIHAWSSDLYDTHEGSEHALTFRVAVPTHSSTLASNASRDIRDAPVYDVVEVVHSRR</sequence>
<name>F2U208_SALR5</name>
<dbReference type="InterPro" id="IPR001368">
    <property type="entry name" value="TNFR/NGFR_Cys_rich_reg"/>
</dbReference>
<accession>F2U208</accession>
<dbReference type="PROSITE" id="PS00652">
    <property type="entry name" value="TNFR_NGFR_1"/>
    <property type="match status" value="1"/>
</dbReference>
<protein>
    <recommendedName>
        <fullName evidence="10">HYR domain-containing protein</fullName>
    </recommendedName>
</protein>
<evidence type="ECO:0000256" key="4">
    <source>
        <dbReference type="SAM" id="Phobius"/>
    </source>
</evidence>
<dbReference type="KEGG" id="sre:PTSG_02374"/>
<feature type="signal peptide" evidence="5">
    <location>
        <begin position="1"/>
        <end position="30"/>
    </location>
</feature>
<dbReference type="InterPro" id="IPR003410">
    <property type="entry name" value="HYR_dom"/>
</dbReference>
<keyword evidence="4" id="KW-1133">Transmembrane helix</keyword>
<dbReference type="OMA" id="FKANTEA"/>
<evidence type="ECO:0000313" key="8">
    <source>
        <dbReference type="EMBL" id="EGD81660.1"/>
    </source>
</evidence>
<dbReference type="Proteomes" id="UP000007799">
    <property type="component" value="Unassembled WGS sequence"/>
</dbReference>
<keyword evidence="9" id="KW-1185">Reference proteome</keyword>
<evidence type="ECO:0000313" key="9">
    <source>
        <dbReference type="Proteomes" id="UP000007799"/>
    </source>
</evidence>